<dbReference type="Proteomes" id="UP000285567">
    <property type="component" value="Unassembled WGS sequence"/>
</dbReference>
<accession>A0A418IJS3</accession>
<dbReference type="EMBL" id="QXUL01000131">
    <property type="protein sequence ID" value="RIN06444.1"/>
    <property type="molecule type" value="Genomic_DNA"/>
</dbReference>
<dbReference type="Pfam" id="PF12706">
    <property type="entry name" value="Lactamase_B_2"/>
    <property type="match status" value="1"/>
</dbReference>
<dbReference type="OrthoDB" id="9805728at2"/>
<gene>
    <name evidence="3" type="ORF">BU097_14320</name>
</gene>
<reference evidence="3 4" key="1">
    <citation type="journal article" date="2016" name="Front. Microbiol.">
        <title>Comprehensive Phylogenetic Analysis of Bovine Non-aureus Staphylococci Species Based on Whole-Genome Sequencing.</title>
        <authorList>
            <person name="Naushad S."/>
            <person name="Barkema H.W."/>
            <person name="Luby C."/>
            <person name="Condas L.A."/>
            <person name="Nobrega D.B."/>
            <person name="Carson D.A."/>
            <person name="De Buck J."/>
        </authorList>
    </citation>
    <scope>NUCLEOTIDE SEQUENCE [LARGE SCALE GENOMIC DNA]</scope>
    <source>
        <strain evidence="3 4">SNUC 102</strain>
    </source>
</reference>
<feature type="domain" description="Metallo-beta-lactamase" evidence="2">
    <location>
        <begin position="19"/>
        <end position="216"/>
    </location>
</feature>
<dbReference type="InterPro" id="IPR001279">
    <property type="entry name" value="Metallo-B-lactamas"/>
</dbReference>
<name>A0A418IJS3_STAXY</name>
<sequence length="254" mass="28696">MKINHLRNATLIVEFANKRFLVDPMLGEKGSFSAFPNAPRENENNPLVDLPISVDLILSNIDAVILTHLHLDHFDEAAQQLIPKDMHIFVQNNEDAQQIKQIGFNKVEVLTENTQFEDIQLIKTSGEHGRGEILNYTGPVCGVIFKHNSEKTLYVAGDTIWYSKVRTTIDSCKPDVIVVNGGDNQFYEGGSLVMNKFDIYQTAKAAPNSKIIVVHMEAVNHWNLSRNELKTFIKEKNIESQVLVPNDGDTYNFK</sequence>
<evidence type="ECO:0000256" key="1">
    <source>
        <dbReference type="ARBA" id="ARBA00022801"/>
    </source>
</evidence>
<proteinExistence type="predicted"/>
<dbReference type="SUPFAM" id="SSF56281">
    <property type="entry name" value="Metallo-hydrolase/oxidoreductase"/>
    <property type="match status" value="1"/>
</dbReference>
<keyword evidence="4" id="KW-1185">Reference proteome</keyword>
<comment type="caution">
    <text evidence="3">The sequence shown here is derived from an EMBL/GenBank/DDBJ whole genome shotgun (WGS) entry which is preliminary data.</text>
</comment>
<dbReference type="PANTHER" id="PTHR43546:SF9">
    <property type="entry name" value="L-ASCORBATE-6-PHOSPHATE LACTONASE ULAG-RELATED"/>
    <property type="match status" value="1"/>
</dbReference>
<evidence type="ECO:0000259" key="2">
    <source>
        <dbReference type="Pfam" id="PF12706"/>
    </source>
</evidence>
<organism evidence="3 4">
    <name type="scientific">Staphylococcus xylosus</name>
    <dbReference type="NCBI Taxonomy" id="1288"/>
    <lineage>
        <taxon>Bacteria</taxon>
        <taxon>Bacillati</taxon>
        <taxon>Bacillota</taxon>
        <taxon>Bacilli</taxon>
        <taxon>Bacillales</taxon>
        <taxon>Staphylococcaceae</taxon>
        <taxon>Staphylococcus</taxon>
    </lineage>
</organism>
<evidence type="ECO:0000313" key="4">
    <source>
        <dbReference type="Proteomes" id="UP000285567"/>
    </source>
</evidence>
<protein>
    <submittedName>
        <fullName evidence="3">MBL fold metallo-hydrolase</fullName>
    </submittedName>
</protein>
<dbReference type="InterPro" id="IPR050114">
    <property type="entry name" value="UPF0173_UPF0282_UlaG_hydrolase"/>
</dbReference>
<dbReference type="GO" id="GO:0016787">
    <property type="term" value="F:hydrolase activity"/>
    <property type="evidence" value="ECO:0007669"/>
    <property type="project" value="UniProtKB-KW"/>
</dbReference>
<dbReference type="Gene3D" id="3.60.15.10">
    <property type="entry name" value="Ribonuclease Z/Hydroxyacylglutathione hydrolase-like"/>
    <property type="match status" value="1"/>
</dbReference>
<keyword evidence="1 3" id="KW-0378">Hydrolase</keyword>
<evidence type="ECO:0000313" key="3">
    <source>
        <dbReference type="EMBL" id="RIN06444.1"/>
    </source>
</evidence>
<dbReference type="PANTHER" id="PTHR43546">
    <property type="entry name" value="UPF0173 METAL-DEPENDENT HYDROLASE MJ1163-RELATED"/>
    <property type="match status" value="1"/>
</dbReference>
<dbReference type="RefSeq" id="WP_119604298.1">
    <property type="nucleotide sequence ID" value="NZ_QXUL01000131.1"/>
</dbReference>
<dbReference type="InterPro" id="IPR036866">
    <property type="entry name" value="RibonucZ/Hydroxyglut_hydro"/>
</dbReference>
<dbReference type="AlphaFoldDB" id="A0A418IJS3"/>